<dbReference type="EMBL" id="JAZHFV010000005">
    <property type="protein sequence ID" value="MEX4008711.1"/>
    <property type="molecule type" value="Genomic_DNA"/>
</dbReference>
<reference evidence="2 3" key="1">
    <citation type="submission" date="2024-01" db="EMBL/GenBank/DDBJ databases">
        <title>New evidence supports the origin of RcGTA from prophage.</title>
        <authorList>
            <person name="Xu Y."/>
            <person name="Liu B."/>
            <person name="Chen F."/>
        </authorList>
    </citation>
    <scope>NUCLEOTIDE SEQUENCE [LARGE SCALE GENOMIC DNA]</scope>
    <source>
        <strain evidence="2 3">CBW1107-2</strain>
    </source>
</reference>
<dbReference type="RefSeq" id="WP_368803702.1">
    <property type="nucleotide sequence ID" value="NZ_JAZHFV010000005.1"/>
</dbReference>
<dbReference type="PANTHER" id="PTHR18964">
    <property type="entry name" value="ROK (REPRESSOR, ORF, KINASE) FAMILY"/>
    <property type="match status" value="1"/>
</dbReference>
<keyword evidence="3" id="KW-1185">Reference proteome</keyword>
<dbReference type="Pfam" id="PF00480">
    <property type="entry name" value="ROK"/>
    <property type="match status" value="1"/>
</dbReference>
<organism evidence="2 3">
    <name type="scientific">Neoaquamicrobium sediminum</name>
    <dbReference type="NCBI Taxonomy" id="1849104"/>
    <lineage>
        <taxon>Bacteria</taxon>
        <taxon>Pseudomonadati</taxon>
        <taxon>Pseudomonadota</taxon>
        <taxon>Alphaproteobacteria</taxon>
        <taxon>Hyphomicrobiales</taxon>
        <taxon>Phyllobacteriaceae</taxon>
        <taxon>Neoaquamicrobium</taxon>
    </lineage>
</organism>
<sequence length="291" mass="29293">MSRLLALDLGGTNLRAGVAHAGRPVVVETVGRWPAPARLADFEVILRELVETHDPARIGIAIPGLANGTTCTWVPNLPWLDGVDLAAMFPGLPLVLGNDAQLSLLAEATGGAVSELEDAILLAIGTGIGSAVLSGGRVVRGAGGGATSFGWACADPSDAGDDRDGWLERHASGRALDRLAATIGLADGAGLIEAARGGNVQAQHLLEGPASALGTALAGAVALLDVRAIVFAGGVATALDVLEKSIIAALQRQLPPHLRAVRLLAGQYGPGAALAGAAIAAAGSPLWEDRK</sequence>
<dbReference type="SUPFAM" id="SSF53067">
    <property type="entry name" value="Actin-like ATPase domain"/>
    <property type="match status" value="1"/>
</dbReference>
<gene>
    <name evidence="2" type="ORF">V1479_15460</name>
</gene>
<name>A0ABV3WWN1_9HYPH</name>
<evidence type="ECO:0000313" key="3">
    <source>
        <dbReference type="Proteomes" id="UP001559025"/>
    </source>
</evidence>
<evidence type="ECO:0000313" key="2">
    <source>
        <dbReference type="EMBL" id="MEX4008711.1"/>
    </source>
</evidence>
<comment type="caution">
    <text evidence="2">The sequence shown here is derived from an EMBL/GenBank/DDBJ whole genome shotgun (WGS) entry which is preliminary data.</text>
</comment>
<proteinExistence type="inferred from homology"/>
<dbReference type="Gene3D" id="3.30.420.40">
    <property type="match status" value="2"/>
</dbReference>
<dbReference type="InterPro" id="IPR043129">
    <property type="entry name" value="ATPase_NBD"/>
</dbReference>
<dbReference type="InterPro" id="IPR000600">
    <property type="entry name" value="ROK"/>
</dbReference>
<comment type="similarity">
    <text evidence="1">Belongs to the ROK (NagC/XylR) family.</text>
</comment>
<evidence type="ECO:0000256" key="1">
    <source>
        <dbReference type="ARBA" id="ARBA00006479"/>
    </source>
</evidence>
<dbReference type="Proteomes" id="UP001559025">
    <property type="component" value="Unassembled WGS sequence"/>
</dbReference>
<accession>A0ABV3WWN1</accession>
<dbReference type="PANTHER" id="PTHR18964:SF149">
    <property type="entry name" value="BIFUNCTIONAL UDP-N-ACETYLGLUCOSAMINE 2-EPIMERASE_N-ACETYLMANNOSAMINE KINASE"/>
    <property type="match status" value="1"/>
</dbReference>
<protein>
    <submittedName>
        <fullName evidence="2">ROK family protein</fullName>
    </submittedName>
</protein>